<dbReference type="SUPFAM" id="SSF55298">
    <property type="entry name" value="YjgF-like"/>
    <property type="match status" value="1"/>
</dbReference>
<evidence type="ECO:0000313" key="1">
    <source>
        <dbReference type="EMBL" id="MDQ8935607.1"/>
    </source>
</evidence>
<dbReference type="InterPro" id="IPR006175">
    <property type="entry name" value="YjgF/YER057c/UK114"/>
</dbReference>
<dbReference type="EMBL" id="JAVIDL010000011">
    <property type="protein sequence ID" value="MDQ8935607.1"/>
    <property type="molecule type" value="Genomic_DNA"/>
</dbReference>
<dbReference type="InterPro" id="IPR035959">
    <property type="entry name" value="RutC-like_sf"/>
</dbReference>
<dbReference type="PANTHER" id="PTHR11803">
    <property type="entry name" value="2-IMINOBUTANOATE/2-IMINOPROPANOATE DEAMINASE RIDA"/>
    <property type="match status" value="1"/>
</dbReference>
<dbReference type="GO" id="GO:0005829">
    <property type="term" value="C:cytosol"/>
    <property type="evidence" value="ECO:0007669"/>
    <property type="project" value="TreeGrafter"/>
</dbReference>
<dbReference type="CDD" id="cd00448">
    <property type="entry name" value="YjgF_YER057c_UK114_family"/>
    <property type="match status" value="1"/>
</dbReference>
<dbReference type="Pfam" id="PF01042">
    <property type="entry name" value="Ribonuc_L-PSP"/>
    <property type="match status" value="1"/>
</dbReference>
<dbReference type="Gene3D" id="3.30.1330.40">
    <property type="entry name" value="RutC-like"/>
    <property type="match status" value="1"/>
</dbReference>
<evidence type="ECO:0000313" key="2">
    <source>
        <dbReference type="Proteomes" id="UP001243844"/>
    </source>
</evidence>
<protein>
    <submittedName>
        <fullName evidence="1">RidA family protein</fullName>
        <ecNumber evidence="1">3.5.-.-</ecNumber>
    </submittedName>
</protein>
<proteinExistence type="predicted"/>
<dbReference type="Proteomes" id="UP001243844">
    <property type="component" value="Unassembled WGS sequence"/>
</dbReference>
<dbReference type="GO" id="GO:0019239">
    <property type="term" value="F:deaminase activity"/>
    <property type="evidence" value="ECO:0007669"/>
    <property type="project" value="TreeGrafter"/>
</dbReference>
<dbReference type="RefSeq" id="WP_308975522.1">
    <property type="nucleotide sequence ID" value="NZ_JAVIDL010000011.1"/>
</dbReference>
<name>A0AAW8J6A2_9GAMM</name>
<keyword evidence="1" id="KW-0378">Hydrolase</keyword>
<sequence length="111" mass="12236">MQLPFSKSLESNGFIFLSGEIPFDKNGNIPEGIEAQTDLVLENIKATLAKHGAGIEDVVSVTVYLTDKADFQKFNQVYEKHLVSPYPVRSTVIADLVIDAKVEITVIAQKK</sequence>
<gene>
    <name evidence="1" type="ORF">RFH47_07690</name>
</gene>
<accession>A0AAW8J6A2</accession>
<dbReference type="EC" id="3.5.-.-" evidence="1"/>
<reference evidence="1" key="1">
    <citation type="submission" date="2023-08" db="EMBL/GenBank/DDBJ databases">
        <title>Emergence of clinically-relevant ST2 carbapenem-resistant Acinetobacter baumannii strains in hospital sewages in Zhejiang, East of China.</title>
        <authorList>
            <person name="Kaichao C."/>
            <person name="Zhang R."/>
        </authorList>
    </citation>
    <scope>NUCLEOTIDE SEQUENCE</scope>
    <source>
        <strain evidence="1">M-RB-37</strain>
    </source>
</reference>
<comment type="caution">
    <text evidence="1">The sequence shown here is derived from an EMBL/GenBank/DDBJ whole genome shotgun (WGS) entry which is preliminary data.</text>
</comment>
<dbReference type="PANTHER" id="PTHR11803:SF39">
    <property type="entry name" value="2-IMINOBUTANOATE_2-IMINOPROPANOATE DEAMINASE"/>
    <property type="match status" value="1"/>
</dbReference>
<dbReference type="AlphaFoldDB" id="A0AAW8J6A2"/>
<organism evidence="1 2">
    <name type="scientific">Acinetobacter rudis</name>
    <dbReference type="NCBI Taxonomy" id="632955"/>
    <lineage>
        <taxon>Bacteria</taxon>
        <taxon>Pseudomonadati</taxon>
        <taxon>Pseudomonadota</taxon>
        <taxon>Gammaproteobacteria</taxon>
        <taxon>Moraxellales</taxon>
        <taxon>Moraxellaceae</taxon>
        <taxon>Acinetobacter</taxon>
    </lineage>
</organism>